<accession>A0ABP7DD90</accession>
<dbReference type="Gene3D" id="3.10.310.50">
    <property type="match status" value="1"/>
</dbReference>
<gene>
    <name evidence="2" type="ORF">GCM10022268_10600</name>
</gene>
<protein>
    <submittedName>
        <fullName evidence="2">TPM domain-containing protein</fullName>
    </submittedName>
</protein>
<keyword evidence="3" id="KW-1185">Reference proteome</keyword>
<organism evidence="2 3">
    <name type="scientific">Sphingomonas cynarae</name>
    <dbReference type="NCBI Taxonomy" id="930197"/>
    <lineage>
        <taxon>Bacteria</taxon>
        <taxon>Pseudomonadati</taxon>
        <taxon>Pseudomonadota</taxon>
        <taxon>Alphaproteobacteria</taxon>
        <taxon>Sphingomonadales</taxon>
        <taxon>Sphingomonadaceae</taxon>
        <taxon>Sphingomonas</taxon>
    </lineage>
</organism>
<feature type="transmembrane region" description="Helical" evidence="1">
    <location>
        <begin position="81"/>
        <end position="102"/>
    </location>
</feature>
<feature type="transmembrane region" description="Helical" evidence="1">
    <location>
        <begin position="43"/>
        <end position="61"/>
    </location>
</feature>
<evidence type="ECO:0000256" key="1">
    <source>
        <dbReference type="SAM" id="Phobius"/>
    </source>
</evidence>
<dbReference type="RefSeq" id="WP_344692334.1">
    <property type="nucleotide sequence ID" value="NZ_BAABBF010000002.1"/>
</dbReference>
<name>A0ABP7DD90_9SPHN</name>
<comment type="caution">
    <text evidence="2">The sequence shown here is derived from an EMBL/GenBank/DDBJ whole genome shotgun (WGS) entry which is preliminary data.</text>
</comment>
<dbReference type="Proteomes" id="UP001500523">
    <property type="component" value="Unassembled WGS sequence"/>
</dbReference>
<dbReference type="EMBL" id="BAABBF010000002">
    <property type="protein sequence ID" value="GAA3702723.1"/>
    <property type="molecule type" value="Genomic_DNA"/>
</dbReference>
<evidence type="ECO:0000313" key="2">
    <source>
        <dbReference type="EMBL" id="GAA3702723.1"/>
    </source>
</evidence>
<reference evidence="3" key="1">
    <citation type="journal article" date="2019" name="Int. J. Syst. Evol. Microbiol.">
        <title>The Global Catalogue of Microorganisms (GCM) 10K type strain sequencing project: providing services to taxonomists for standard genome sequencing and annotation.</title>
        <authorList>
            <consortium name="The Broad Institute Genomics Platform"/>
            <consortium name="The Broad Institute Genome Sequencing Center for Infectious Disease"/>
            <person name="Wu L."/>
            <person name="Ma J."/>
        </authorList>
    </citation>
    <scope>NUCLEOTIDE SEQUENCE [LARGE SCALE GENOMIC DNA]</scope>
    <source>
        <strain evidence="3">JCM 17498</strain>
    </source>
</reference>
<sequence length="221" mass="23848">MATLHLDKAGRDAVAAAVARAEAMTDGEIVTVLAERSDAYHDVALHYAVAAMLLVTAVAAIHPALLPTGDDGWGGAGMERALFALLVAQTIAFLVVRFALAWRPLRLVLTPRATKARRVRRQAVRAYRLGADRRTATREAVLLYLSLDEHLAEIVADEQVHRRVPPEAWGDAMAALVDQVRAGHPAAGLVAAIERIGTVLADHVPKTESDVNELPDRLIEL</sequence>
<keyword evidence="1" id="KW-0472">Membrane</keyword>
<keyword evidence="1" id="KW-1133">Transmembrane helix</keyword>
<keyword evidence="1" id="KW-0812">Transmembrane</keyword>
<evidence type="ECO:0000313" key="3">
    <source>
        <dbReference type="Proteomes" id="UP001500523"/>
    </source>
</evidence>
<proteinExistence type="predicted"/>